<gene>
    <name evidence="2" type="ORF">ABB37_00910</name>
</gene>
<keyword evidence="3" id="KW-1185">Reference proteome</keyword>
<dbReference type="EMBL" id="LGTL01000001">
    <property type="protein sequence ID" value="KPA86863.1"/>
    <property type="molecule type" value="Genomic_DNA"/>
</dbReference>
<dbReference type="Pfam" id="PF26179">
    <property type="entry name" value="RESC10"/>
    <property type="match status" value="1"/>
</dbReference>
<organism evidence="2 3">
    <name type="scientific">Leptomonas pyrrhocoris</name>
    <name type="common">Firebug parasite</name>
    <dbReference type="NCBI Taxonomy" id="157538"/>
    <lineage>
        <taxon>Eukaryota</taxon>
        <taxon>Discoba</taxon>
        <taxon>Euglenozoa</taxon>
        <taxon>Kinetoplastea</taxon>
        <taxon>Metakinetoplastina</taxon>
        <taxon>Trypanosomatida</taxon>
        <taxon>Trypanosomatidae</taxon>
        <taxon>Leishmaniinae</taxon>
        <taxon>Leptomonas</taxon>
    </lineage>
</organism>
<evidence type="ECO:0000313" key="3">
    <source>
        <dbReference type="Proteomes" id="UP000037923"/>
    </source>
</evidence>
<accession>A0A0M9GBG8</accession>
<protein>
    <submittedName>
        <fullName evidence="2">Putative mitochondrial mitochondrial RNA binding complex 1 subunit</fullName>
    </submittedName>
</protein>
<reference evidence="2 3" key="1">
    <citation type="submission" date="2015-07" db="EMBL/GenBank/DDBJ databases">
        <title>High-quality genome of monoxenous trypanosomatid Leptomonas pyrrhocoris.</title>
        <authorList>
            <person name="Flegontov P."/>
            <person name="Butenko A."/>
            <person name="Firsov S."/>
            <person name="Vlcek C."/>
            <person name="Logacheva M.D."/>
            <person name="Field M."/>
            <person name="Filatov D."/>
            <person name="Flegontova O."/>
            <person name="Gerasimov E."/>
            <person name="Jackson A.P."/>
            <person name="Kelly S."/>
            <person name="Opperdoes F."/>
            <person name="O'Reilly A."/>
            <person name="Votypka J."/>
            <person name="Yurchenko V."/>
            <person name="Lukes J."/>
        </authorList>
    </citation>
    <scope>NUCLEOTIDE SEQUENCE [LARGE SCALE GENOMIC DNA]</scope>
    <source>
        <strain evidence="2">H10</strain>
    </source>
</reference>
<sequence>MLRTSPRRTLRLRGTLSLTPCSTAFRNVSSLLRSPPSAAGATPFSCSIQLSRNNLSSSSVTTLSSCGPCIDGTSRRWQSSYSAAPTAAPAASPSAGFNGSKGDSCGKVAVTGVQQGSIAVTYSPGSGATGDGLALPTTVLTGHCDVISETLSKADELIQQKKAQEALGTGADILTAEGIDEMVDELKEITSSEVEVLVGQMRSPAVVQQAGMHELRRSLYYATSLKSRDWIEEAQYTALMRVLTVEFLRRDNEGVLAPDDVLYVTTHMIAANFYNRHLWNRMERALMMGRQYETIDMAMIKALSTKLFKTRRGCPRETLDVRRKILSAMVRRVSTLANDFDLPSLLGILQCYTTHDMAPHSLQGLAVRATNHVGEFTPQECATLTHVLRKFHLLRLEVCERLVERICTADELNQHMVQSALQAIRTCYNQVSDAGRNALHAEPTRQKLRAMGEQVGCRLQEAKFPAMAVILHVLDIVVTLRIYVPKKSLQSLFLQAHQMVVVVVEQKDDLIDPATGKHVRPITMEQGRQLHALLLHYGSDLCPELQALLKECFKDGLLPDEASL</sequence>
<dbReference type="OMA" id="RHLWNRM"/>
<dbReference type="CDD" id="cd23738">
    <property type="entry name" value="RESC10"/>
    <property type="match status" value="1"/>
</dbReference>
<evidence type="ECO:0000313" key="2">
    <source>
        <dbReference type="EMBL" id="KPA86863.1"/>
    </source>
</evidence>
<name>A0A0M9GBG8_LEPPY</name>
<feature type="domain" description="Mitochondrial RNA binding complex 1 subunit" evidence="1">
    <location>
        <begin position="76"/>
        <end position="564"/>
    </location>
</feature>
<dbReference type="VEuPathDB" id="TriTrypDB:LpyrH10_01_9100"/>
<evidence type="ECO:0000259" key="1">
    <source>
        <dbReference type="Pfam" id="PF26179"/>
    </source>
</evidence>
<dbReference type="RefSeq" id="XP_015665302.1">
    <property type="nucleotide sequence ID" value="XM_015797294.1"/>
</dbReference>
<dbReference type="Proteomes" id="UP000037923">
    <property type="component" value="Unassembled WGS sequence"/>
</dbReference>
<dbReference type="InterPro" id="IPR059087">
    <property type="entry name" value="RESC10"/>
</dbReference>
<dbReference type="AlphaFoldDB" id="A0A0M9GBG8"/>
<comment type="caution">
    <text evidence="2">The sequence shown here is derived from an EMBL/GenBank/DDBJ whole genome shotgun (WGS) entry which is preliminary data.</text>
</comment>
<dbReference type="OrthoDB" id="277244at2759"/>
<proteinExistence type="predicted"/>
<dbReference type="GeneID" id="26901207"/>